<gene>
    <name evidence="1" type="ORF">ACFQMJ_16420</name>
</gene>
<comment type="caution">
    <text evidence="1">The sequence shown here is derived from an EMBL/GenBank/DDBJ whole genome shotgun (WGS) entry which is preliminary data.</text>
</comment>
<sequence>MSPEGIVGEGSLGIGKLELVHKNGTTAMIDVHDDSAPVAQVYLERLVRQNDTGIWTVVGYDPNTLEKSCRTNSVQYAGAI</sequence>
<dbReference type="EMBL" id="JBHTAI010000009">
    <property type="protein sequence ID" value="MFC7150113.1"/>
    <property type="molecule type" value="Genomic_DNA"/>
</dbReference>
<name>A0ABW2FA47_9BACL</name>
<dbReference type="RefSeq" id="WP_378107346.1">
    <property type="nucleotide sequence ID" value="NZ_JBHSUP010000026.1"/>
</dbReference>
<evidence type="ECO:0000313" key="1">
    <source>
        <dbReference type="EMBL" id="MFC7150113.1"/>
    </source>
</evidence>
<keyword evidence="2" id="KW-1185">Reference proteome</keyword>
<evidence type="ECO:0000313" key="2">
    <source>
        <dbReference type="Proteomes" id="UP001596378"/>
    </source>
</evidence>
<organism evidence="1 2">
    <name type="scientific">Cohnella cellulosilytica</name>
    <dbReference type="NCBI Taxonomy" id="986710"/>
    <lineage>
        <taxon>Bacteria</taxon>
        <taxon>Bacillati</taxon>
        <taxon>Bacillota</taxon>
        <taxon>Bacilli</taxon>
        <taxon>Bacillales</taxon>
        <taxon>Paenibacillaceae</taxon>
        <taxon>Cohnella</taxon>
    </lineage>
</organism>
<accession>A0ABW2FA47</accession>
<reference evidence="2" key="1">
    <citation type="journal article" date="2019" name="Int. J. Syst. Evol. Microbiol.">
        <title>The Global Catalogue of Microorganisms (GCM) 10K type strain sequencing project: providing services to taxonomists for standard genome sequencing and annotation.</title>
        <authorList>
            <consortium name="The Broad Institute Genomics Platform"/>
            <consortium name="The Broad Institute Genome Sequencing Center for Infectious Disease"/>
            <person name="Wu L."/>
            <person name="Ma J."/>
        </authorList>
    </citation>
    <scope>NUCLEOTIDE SEQUENCE [LARGE SCALE GENOMIC DNA]</scope>
    <source>
        <strain evidence="2">KCTC 12907</strain>
    </source>
</reference>
<dbReference type="Proteomes" id="UP001596378">
    <property type="component" value="Unassembled WGS sequence"/>
</dbReference>
<proteinExistence type="predicted"/>
<protein>
    <submittedName>
        <fullName evidence="1">Uncharacterized protein</fullName>
    </submittedName>
</protein>